<organism evidence="3 4">
    <name type="scientific">Nonomuraea recticatena</name>
    <dbReference type="NCBI Taxonomy" id="46178"/>
    <lineage>
        <taxon>Bacteria</taxon>
        <taxon>Bacillati</taxon>
        <taxon>Actinomycetota</taxon>
        <taxon>Actinomycetes</taxon>
        <taxon>Streptosporangiales</taxon>
        <taxon>Streptosporangiaceae</taxon>
        <taxon>Nonomuraea</taxon>
    </lineage>
</organism>
<gene>
    <name evidence="3" type="ORF">GCM10010412_028350</name>
</gene>
<reference evidence="3 4" key="1">
    <citation type="journal article" date="2019" name="Int. J. Syst. Evol. Microbiol.">
        <title>The Global Catalogue of Microorganisms (GCM) 10K type strain sequencing project: providing services to taxonomists for standard genome sequencing and annotation.</title>
        <authorList>
            <consortium name="The Broad Institute Genomics Platform"/>
            <consortium name="The Broad Institute Genome Sequencing Center for Infectious Disease"/>
            <person name="Wu L."/>
            <person name="Ma J."/>
        </authorList>
    </citation>
    <scope>NUCLEOTIDE SEQUENCE [LARGE SCALE GENOMIC DNA]</scope>
    <source>
        <strain evidence="3 4">JCM 6835</strain>
    </source>
</reference>
<keyword evidence="4" id="KW-1185">Reference proteome</keyword>
<accession>A0ABN3RPD4</accession>
<feature type="domain" description="Acb2/Tad1 hairpin" evidence="2">
    <location>
        <begin position="7"/>
        <end position="69"/>
    </location>
</feature>
<dbReference type="InterPro" id="IPR056098">
    <property type="entry name" value="Acb2/Tad1_hairpin"/>
</dbReference>
<name>A0ABN3RPD4_9ACTN</name>
<proteinExistence type="predicted"/>
<protein>
    <recommendedName>
        <fullName evidence="2">Acb2/Tad1 hairpin domain-containing protein</fullName>
    </recommendedName>
</protein>
<sequence length="117" mass="12143">MTDLHDQIDSWFTFHPPASEKRRQAHIAVRSGCRDLAHLLADTVPPGDELLAAVKGLRQVAMWANAGLALAADPDAPPEGGDRRPGVAAAAPGANLLADPVVKCPAVCPCRPPGGPT</sequence>
<evidence type="ECO:0000313" key="4">
    <source>
        <dbReference type="Proteomes" id="UP001501666"/>
    </source>
</evidence>
<comment type="caution">
    <text evidence="3">The sequence shown here is derived from an EMBL/GenBank/DDBJ whole genome shotgun (WGS) entry which is preliminary data.</text>
</comment>
<dbReference type="RefSeq" id="WP_346146547.1">
    <property type="nucleotide sequence ID" value="NZ_BAAATE010000006.1"/>
</dbReference>
<evidence type="ECO:0000313" key="3">
    <source>
        <dbReference type="EMBL" id="GAA2657579.1"/>
    </source>
</evidence>
<keyword evidence="1" id="KW-0547">Nucleotide-binding</keyword>
<dbReference type="Proteomes" id="UP001501666">
    <property type="component" value="Unassembled WGS sequence"/>
</dbReference>
<dbReference type="Pfam" id="PF24729">
    <property type="entry name" value="Acb2_Tad1_hairpin"/>
    <property type="match status" value="1"/>
</dbReference>
<dbReference type="EMBL" id="BAAATE010000006">
    <property type="protein sequence ID" value="GAA2657579.1"/>
    <property type="molecule type" value="Genomic_DNA"/>
</dbReference>
<evidence type="ECO:0000259" key="2">
    <source>
        <dbReference type="Pfam" id="PF24729"/>
    </source>
</evidence>
<evidence type="ECO:0000256" key="1">
    <source>
        <dbReference type="ARBA" id="ARBA00022741"/>
    </source>
</evidence>